<dbReference type="AlphaFoldDB" id="A0A2I1MMX3"/>
<name>A0A2I1MMX3_9LACT</name>
<dbReference type="PROSITE" id="PS51257">
    <property type="entry name" value="PROKAR_LIPOPROTEIN"/>
    <property type="match status" value="1"/>
</dbReference>
<evidence type="ECO:0000313" key="7">
    <source>
        <dbReference type="EMBL" id="PKZ21486.1"/>
    </source>
</evidence>
<proteinExistence type="inferred from homology"/>
<sequence>MRRKTMKGYKALLMLFLLALITLTGCRSLNLESGEQSSSSAEDDQTRIRLGIMGDDTRLWEPVQKRLKAEGIELDLVKIMTYDQANKDLLAGRIDANASQTLAYLEDFNGNRKSKLVPIAHTMISPLGLYSHEVDNLDDLRDKARIVIPKDPTNAGRALNLLEAAGLITLKETVETYPTLKDIQDNPKAFKIEQVEASKTPPKLTDADAVVINTNFALDAKMDPVKEALVREDLDEEEAAAYVQVLAVKEEDADDPIYQKLVDAFQAPDMKALIKETSKGASQAAW</sequence>
<dbReference type="Gene3D" id="3.40.190.10">
    <property type="entry name" value="Periplasmic binding protein-like II"/>
    <property type="match status" value="2"/>
</dbReference>
<dbReference type="EMBL" id="PKGY01000003">
    <property type="protein sequence ID" value="PKZ21486.1"/>
    <property type="molecule type" value="Genomic_DNA"/>
</dbReference>
<keyword evidence="4" id="KW-0472">Membrane</keyword>
<dbReference type="SUPFAM" id="SSF53850">
    <property type="entry name" value="Periplasmic binding protein-like II"/>
    <property type="match status" value="1"/>
</dbReference>
<dbReference type="PANTHER" id="PTHR30429:SF1">
    <property type="entry name" value="D-METHIONINE-BINDING LIPOPROTEIN METQ-RELATED"/>
    <property type="match status" value="1"/>
</dbReference>
<keyword evidence="5" id="KW-0564">Palmitate</keyword>
<comment type="subcellular location">
    <subcellularLocation>
        <location evidence="1">Membrane</location>
        <topology evidence="1">Lipid-anchor</topology>
    </subcellularLocation>
</comment>
<evidence type="ECO:0000313" key="8">
    <source>
        <dbReference type="Proteomes" id="UP000234239"/>
    </source>
</evidence>
<dbReference type="Proteomes" id="UP000234239">
    <property type="component" value="Unassembled WGS sequence"/>
</dbReference>
<evidence type="ECO:0000256" key="1">
    <source>
        <dbReference type="ARBA" id="ARBA00004635"/>
    </source>
</evidence>
<keyword evidence="3" id="KW-0732">Signal</keyword>
<dbReference type="OrthoDB" id="9812878at2"/>
<dbReference type="GO" id="GO:0016020">
    <property type="term" value="C:membrane"/>
    <property type="evidence" value="ECO:0007669"/>
    <property type="project" value="UniProtKB-SubCell"/>
</dbReference>
<dbReference type="InterPro" id="IPR004872">
    <property type="entry name" value="Lipoprotein_NlpA"/>
</dbReference>
<keyword evidence="6" id="KW-0449">Lipoprotein</keyword>
<organism evidence="7 8">
    <name type="scientific">Aerococcus sanguinicola</name>
    <dbReference type="NCBI Taxonomy" id="119206"/>
    <lineage>
        <taxon>Bacteria</taxon>
        <taxon>Bacillati</taxon>
        <taxon>Bacillota</taxon>
        <taxon>Bacilli</taxon>
        <taxon>Lactobacillales</taxon>
        <taxon>Aerococcaceae</taxon>
        <taxon>Aerococcus</taxon>
    </lineage>
</organism>
<comment type="similarity">
    <text evidence="2">Belongs to the NlpA lipoprotein family.</text>
</comment>
<dbReference type="PANTHER" id="PTHR30429">
    <property type="entry name" value="D-METHIONINE-BINDING LIPOPROTEIN METQ"/>
    <property type="match status" value="1"/>
</dbReference>
<comment type="caution">
    <text evidence="7">The sequence shown here is derived from an EMBL/GenBank/DDBJ whole genome shotgun (WGS) entry which is preliminary data.</text>
</comment>
<accession>A0A2I1MMX3</accession>
<evidence type="ECO:0000256" key="5">
    <source>
        <dbReference type="ARBA" id="ARBA00023139"/>
    </source>
</evidence>
<evidence type="ECO:0000256" key="3">
    <source>
        <dbReference type="ARBA" id="ARBA00022729"/>
    </source>
</evidence>
<evidence type="ECO:0000256" key="4">
    <source>
        <dbReference type="ARBA" id="ARBA00023136"/>
    </source>
</evidence>
<reference evidence="7 8" key="1">
    <citation type="submission" date="2017-12" db="EMBL/GenBank/DDBJ databases">
        <title>Phylogenetic diversity of female urinary microbiome.</title>
        <authorList>
            <person name="Thomas-White K."/>
            <person name="Wolfe A.J."/>
        </authorList>
    </citation>
    <scope>NUCLEOTIDE SEQUENCE [LARGE SCALE GENOMIC DNA]</scope>
    <source>
        <strain evidence="7 8">UMB0139</strain>
    </source>
</reference>
<evidence type="ECO:0000256" key="6">
    <source>
        <dbReference type="ARBA" id="ARBA00023288"/>
    </source>
</evidence>
<protein>
    <submittedName>
        <fullName evidence="7">Metal ABC transporter substrate-binding protein</fullName>
    </submittedName>
</protein>
<dbReference type="Pfam" id="PF03180">
    <property type="entry name" value="Lipoprotein_9"/>
    <property type="match status" value="1"/>
</dbReference>
<gene>
    <name evidence="7" type="ORF">CYJ28_06145</name>
</gene>
<evidence type="ECO:0000256" key="2">
    <source>
        <dbReference type="ARBA" id="ARBA00008973"/>
    </source>
</evidence>